<keyword evidence="1" id="KW-0472">Membrane</keyword>
<dbReference type="EMBL" id="JAJTJA010000002">
    <property type="protein sequence ID" value="KAH8704213.1"/>
    <property type="molecule type" value="Genomic_DNA"/>
</dbReference>
<reference evidence="2" key="1">
    <citation type="submission" date="2021-12" db="EMBL/GenBank/DDBJ databases">
        <title>Convergent genome expansion in fungi linked to evolution of root-endophyte symbiosis.</title>
        <authorList>
            <consortium name="DOE Joint Genome Institute"/>
            <person name="Ke Y.-H."/>
            <person name="Bonito G."/>
            <person name="Liao H.-L."/>
            <person name="Looney B."/>
            <person name="Rojas-Flechas A."/>
            <person name="Nash J."/>
            <person name="Hameed K."/>
            <person name="Schadt C."/>
            <person name="Martin F."/>
            <person name="Crous P.W."/>
            <person name="Miettinen O."/>
            <person name="Magnuson J.K."/>
            <person name="Labbe J."/>
            <person name="Jacobson D."/>
            <person name="Doktycz M.J."/>
            <person name="Veneault-Fourrey C."/>
            <person name="Kuo A."/>
            <person name="Mondo S."/>
            <person name="Calhoun S."/>
            <person name="Riley R."/>
            <person name="Ohm R."/>
            <person name="LaButti K."/>
            <person name="Andreopoulos B."/>
            <person name="Pangilinan J."/>
            <person name="Nolan M."/>
            <person name="Tritt A."/>
            <person name="Clum A."/>
            <person name="Lipzen A."/>
            <person name="Daum C."/>
            <person name="Barry K."/>
            <person name="Grigoriev I.V."/>
            <person name="Vilgalys R."/>
        </authorList>
    </citation>
    <scope>NUCLEOTIDE SEQUENCE</scope>
    <source>
        <strain evidence="2">PMI_201</strain>
    </source>
</reference>
<dbReference type="GeneID" id="70243949"/>
<gene>
    <name evidence="2" type="ORF">BGW36DRAFT_355585</name>
</gene>
<proteinExistence type="predicted"/>
<dbReference type="Proteomes" id="UP001201262">
    <property type="component" value="Unassembled WGS sequence"/>
</dbReference>
<dbReference type="RefSeq" id="XP_046077231.1">
    <property type="nucleotide sequence ID" value="XM_046213662.1"/>
</dbReference>
<evidence type="ECO:0000256" key="1">
    <source>
        <dbReference type="SAM" id="Phobius"/>
    </source>
</evidence>
<feature type="transmembrane region" description="Helical" evidence="1">
    <location>
        <begin position="326"/>
        <end position="349"/>
    </location>
</feature>
<comment type="caution">
    <text evidence="2">The sequence shown here is derived from an EMBL/GenBank/DDBJ whole genome shotgun (WGS) entry which is preliminary data.</text>
</comment>
<evidence type="ECO:0000313" key="3">
    <source>
        <dbReference type="Proteomes" id="UP001201262"/>
    </source>
</evidence>
<name>A0AAD4L0Y7_9EURO</name>
<organism evidence="2 3">
    <name type="scientific">Talaromyces proteolyticus</name>
    <dbReference type="NCBI Taxonomy" id="1131652"/>
    <lineage>
        <taxon>Eukaryota</taxon>
        <taxon>Fungi</taxon>
        <taxon>Dikarya</taxon>
        <taxon>Ascomycota</taxon>
        <taxon>Pezizomycotina</taxon>
        <taxon>Eurotiomycetes</taxon>
        <taxon>Eurotiomycetidae</taxon>
        <taxon>Eurotiales</taxon>
        <taxon>Trichocomaceae</taxon>
        <taxon>Talaromyces</taxon>
        <taxon>Talaromyces sect. Bacilispori</taxon>
    </lineage>
</organism>
<dbReference type="AlphaFoldDB" id="A0AAD4L0Y7"/>
<keyword evidence="1" id="KW-1133">Transmembrane helix</keyword>
<evidence type="ECO:0000313" key="2">
    <source>
        <dbReference type="EMBL" id="KAH8704213.1"/>
    </source>
</evidence>
<accession>A0AAD4L0Y7</accession>
<protein>
    <submittedName>
        <fullName evidence="2">Uncharacterized protein</fullName>
    </submittedName>
</protein>
<keyword evidence="1" id="KW-0812">Transmembrane</keyword>
<keyword evidence="3" id="KW-1185">Reference proteome</keyword>
<sequence>MIQYIVHRLYEEDHISFGRLVSALSEERLLRPGQASENVAYQLVFILVGLATFFYTPSLTPKDGEFEITPSSEEKTQYVSRGLWAVKQIQIDAESEQSIGDVIKQFSGGKHLLLYSRWVEDDSQRPQNREDVLVKVTNVNYWTLRKFIGIKVIFVDSVWEHLAFEQRTKTLKLFQYPSFCLMLCVRNSKGTFLGRFFDNYFEDIIRERGFSPVNSHDFFRELVFTYRLIFGQSRDAYKAFRSDYENKLDEKDIDRDPLLYRLCGSDWSNECLYDELDAPHIRTVYSTMSDFPFFGQRLIELQEYVLSQSPDNFTTLWRDRRDITTFYTLWAALIFGITTTLLGIIQVGLQMAQLGATA</sequence>